<evidence type="ECO:0000259" key="2">
    <source>
        <dbReference type="PROSITE" id="PS50280"/>
    </source>
</evidence>
<dbReference type="AlphaFoldDB" id="A0ABD1YHZ1"/>
<protein>
    <recommendedName>
        <fullName evidence="2">SET domain-containing protein</fullName>
    </recommendedName>
</protein>
<gene>
    <name evidence="3" type="ORF">R1flu_014700</name>
</gene>
<comment type="caution">
    <text evidence="3">The sequence shown here is derived from an EMBL/GenBank/DDBJ whole genome shotgun (WGS) entry which is preliminary data.</text>
</comment>
<dbReference type="SMART" id="SM00028">
    <property type="entry name" value="TPR"/>
    <property type="match status" value="3"/>
</dbReference>
<proteinExistence type="predicted"/>
<dbReference type="SUPFAM" id="SSF82199">
    <property type="entry name" value="SET domain"/>
    <property type="match status" value="1"/>
</dbReference>
<dbReference type="Proteomes" id="UP001605036">
    <property type="component" value="Unassembled WGS sequence"/>
</dbReference>
<evidence type="ECO:0000256" key="1">
    <source>
        <dbReference type="PROSITE-ProRule" id="PRU00339"/>
    </source>
</evidence>
<name>A0ABD1YHZ1_9MARC</name>
<dbReference type="Gene3D" id="1.25.40.10">
    <property type="entry name" value="Tetratricopeptide repeat domain"/>
    <property type="match status" value="1"/>
</dbReference>
<feature type="domain" description="SET" evidence="2">
    <location>
        <begin position="222"/>
        <end position="416"/>
    </location>
</feature>
<dbReference type="PROSITE" id="PS50280">
    <property type="entry name" value="SET"/>
    <property type="match status" value="1"/>
</dbReference>
<sequence>MDTSIASSSHFQGKPRETELVLPESHRAEKRIKFRDINSENCRKYIPALLNHPFYKEVIKTELQKLHLEGNEYFNKSQWWRAVERYSQCIQFALPFSLERIPAGAEIKRDILVVSASNRTQALLNQRLWETALLSAEEALKYNPKHVKSLYRKAKAFEGLQDYKKAFLILEEALELSPNNKVIKDTVDHCKALHRQSVTGEYNIAKLLCRPGPTPIFSDYVGPLEIRSTSHAGRGIFLTEDVEAGKILMVSNGLAFGASERDDRGEQYSGLTEEIIFLCNSSKRFLHQVHYLRTSNTDNPRVTGEIPSMDLFIPGNDWCPKTEIEIPSWDEVWGKAVTNSFDAHRTISPLTFGEGKSELAAVNFEEQMGVIGIWGLPSFFNHSCAPNCSTLNIGRAMFVRAAEAMPVGTELTISYVSTEEIDRDVRLKHWNFSCRCRRCLHDRKIRPLIQELLDDLNQLQGKLEETGMFGLEVFEECSRLVARVEDAIRKLPMELSDREKNWVRFAFNRVYFTKLRFASLMSTKERIELLKHLQGAYESVNVSGGGSYLQLGASILKVPHGFLLLTWKSSSGLQFQQGLLGGRGAACFSDLQRKFMHSKLCYHSMTAPREYATSVRDRGRCTGEGQKANSRNITMNTRLLEDILFD</sequence>
<evidence type="ECO:0000313" key="3">
    <source>
        <dbReference type="EMBL" id="KAL2630014.1"/>
    </source>
</evidence>
<dbReference type="SMART" id="SM00317">
    <property type="entry name" value="SET"/>
    <property type="match status" value="1"/>
</dbReference>
<dbReference type="Pfam" id="PF00856">
    <property type="entry name" value="SET"/>
    <property type="match status" value="1"/>
</dbReference>
<organism evidence="3 4">
    <name type="scientific">Riccia fluitans</name>
    <dbReference type="NCBI Taxonomy" id="41844"/>
    <lineage>
        <taxon>Eukaryota</taxon>
        <taxon>Viridiplantae</taxon>
        <taxon>Streptophyta</taxon>
        <taxon>Embryophyta</taxon>
        <taxon>Marchantiophyta</taxon>
        <taxon>Marchantiopsida</taxon>
        <taxon>Marchantiidae</taxon>
        <taxon>Marchantiales</taxon>
        <taxon>Ricciaceae</taxon>
        <taxon>Riccia</taxon>
    </lineage>
</organism>
<feature type="repeat" description="TPR" evidence="1">
    <location>
        <begin position="147"/>
        <end position="180"/>
    </location>
</feature>
<dbReference type="InterPro" id="IPR046341">
    <property type="entry name" value="SET_dom_sf"/>
</dbReference>
<reference evidence="3 4" key="1">
    <citation type="submission" date="2024-09" db="EMBL/GenBank/DDBJ databases">
        <title>Chromosome-scale assembly of Riccia fluitans.</title>
        <authorList>
            <person name="Paukszto L."/>
            <person name="Sawicki J."/>
            <person name="Karawczyk K."/>
            <person name="Piernik-Szablinska J."/>
            <person name="Szczecinska M."/>
            <person name="Mazdziarz M."/>
        </authorList>
    </citation>
    <scope>NUCLEOTIDE SEQUENCE [LARGE SCALE GENOMIC DNA]</scope>
    <source>
        <strain evidence="3">Rf_01</strain>
        <tissue evidence="3">Aerial parts of the thallus</tissue>
    </source>
</reference>
<dbReference type="PROSITE" id="PS50005">
    <property type="entry name" value="TPR"/>
    <property type="match status" value="1"/>
</dbReference>
<dbReference type="PANTHER" id="PTHR47643">
    <property type="entry name" value="TPR DOMAIN PROTEIN (AFU_ORTHOLOGUE AFUA_5G12710)"/>
    <property type="match status" value="1"/>
</dbReference>
<dbReference type="CDD" id="cd20071">
    <property type="entry name" value="SET_SMYD"/>
    <property type="match status" value="1"/>
</dbReference>
<dbReference type="EMBL" id="JBHFFA010000004">
    <property type="protein sequence ID" value="KAL2630014.1"/>
    <property type="molecule type" value="Genomic_DNA"/>
</dbReference>
<accession>A0ABD1YHZ1</accession>
<keyword evidence="4" id="KW-1185">Reference proteome</keyword>
<evidence type="ECO:0000313" key="4">
    <source>
        <dbReference type="Proteomes" id="UP001605036"/>
    </source>
</evidence>
<dbReference type="InterPro" id="IPR019734">
    <property type="entry name" value="TPR_rpt"/>
</dbReference>
<keyword evidence="1" id="KW-0802">TPR repeat</keyword>
<dbReference type="SUPFAM" id="SSF48452">
    <property type="entry name" value="TPR-like"/>
    <property type="match status" value="1"/>
</dbReference>
<dbReference type="InterPro" id="IPR001214">
    <property type="entry name" value="SET_dom"/>
</dbReference>
<dbReference type="InterPro" id="IPR053209">
    <property type="entry name" value="Gramillin-biosynth_MTr"/>
</dbReference>
<dbReference type="Gene3D" id="2.170.270.10">
    <property type="entry name" value="SET domain"/>
    <property type="match status" value="1"/>
</dbReference>
<dbReference type="InterPro" id="IPR011990">
    <property type="entry name" value="TPR-like_helical_dom_sf"/>
</dbReference>
<dbReference type="PANTHER" id="PTHR47643:SF2">
    <property type="entry name" value="TPR DOMAIN PROTEIN (AFU_ORTHOLOGUE AFUA_5G12710)"/>
    <property type="match status" value="1"/>
</dbReference>